<dbReference type="Pfam" id="PF09925">
    <property type="entry name" value="DUF2157"/>
    <property type="match status" value="1"/>
</dbReference>
<feature type="transmembrane region" description="Helical" evidence="1">
    <location>
        <begin position="187"/>
        <end position="206"/>
    </location>
</feature>
<dbReference type="AlphaFoldDB" id="A0A6M0IMP7"/>
<keyword evidence="1" id="KW-0812">Transmembrane</keyword>
<evidence type="ECO:0000313" key="3">
    <source>
        <dbReference type="EMBL" id="NEU69518.1"/>
    </source>
</evidence>
<feature type="transmembrane region" description="Helical" evidence="1">
    <location>
        <begin position="65"/>
        <end position="86"/>
    </location>
</feature>
<reference evidence="3 4" key="1">
    <citation type="submission" date="2020-02" db="EMBL/GenBank/DDBJ databases">
        <title>Draft genome sequence of two Spirosoma agri KCTC 52727 and Spirosoma terrae KCTC 52035.</title>
        <authorList>
            <person name="Rojas J."/>
            <person name="Ambika Manirajan B."/>
            <person name="Ratering S."/>
            <person name="Suarez C."/>
            <person name="Schnell S."/>
        </authorList>
    </citation>
    <scope>NUCLEOTIDE SEQUENCE [LARGE SCALE GENOMIC DNA]</scope>
    <source>
        <strain evidence="3 4">KCTC 52727</strain>
    </source>
</reference>
<dbReference type="RefSeq" id="WP_164041967.1">
    <property type="nucleotide sequence ID" value="NZ_JAAGNZ010000002.1"/>
</dbReference>
<evidence type="ECO:0000256" key="1">
    <source>
        <dbReference type="SAM" id="Phobius"/>
    </source>
</evidence>
<feature type="transmembrane region" description="Helical" evidence="1">
    <location>
        <begin position="297"/>
        <end position="314"/>
    </location>
</feature>
<comment type="caution">
    <text evidence="3">The sequence shown here is derived from an EMBL/GenBank/DDBJ whole genome shotgun (WGS) entry which is preliminary data.</text>
</comment>
<gene>
    <name evidence="3" type="ORF">GK091_21700</name>
</gene>
<keyword evidence="1" id="KW-1133">Transmembrane helix</keyword>
<name>A0A6M0IMP7_9BACT</name>
<dbReference type="Proteomes" id="UP000477386">
    <property type="component" value="Unassembled WGS sequence"/>
</dbReference>
<feature type="transmembrane region" description="Helical" evidence="1">
    <location>
        <begin position="106"/>
        <end position="124"/>
    </location>
</feature>
<feature type="transmembrane region" description="Helical" evidence="1">
    <location>
        <begin position="218"/>
        <end position="236"/>
    </location>
</feature>
<proteinExistence type="predicted"/>
<feature type="domain" description="DUF2157" evidence="2">
    <location>
        <begin position="9"/>
        <end position="155"/>
    </location>
</feature>
<accession>A0A6M0IMP7</accession>
<feature type="transmembrane region" description="Helical" evidence="1">
    <location>
        <begin position="156"/>
        <end position="175"/>
    </location>
</feature>
<dbReference type="EMBL" id="JAAGNZ010000002">
    <property type="protein sequence ID" value="NEU69518.1"/>
    <property type="molecule type" value="Genomic_DNA"/>
</dbReference>
<feature type="transmembrane region" description="Helical" evidence="1">
    <location>
        <begin position="41"/>
        <end position="59"/>
    </location>
</feature>
<protein>
    <submittedName>
        <fullName evidence="3">DUF2157 domain-containing protein</fullName>
    </submittedName>
</protein>
<organism evidence="3 4">
    <name type="scientific">Spirosoma agri</name>
    <dbReference type="NCBI Taxonomy" id="1987381"/>
    <lineage>
        <taxon>Bacteria</taxon>
        <taxon>Pseudomonadati</taxon>
        <taxon>Bacteroidota</taxon>
        <taxon>Cytophagia</taxon>
        <taxon>Cytophagales</taxon>
        <taxon>Cytophagaceae</taxon>
        <taxon>Spirosoma</taxon>
    </lineage>
</organism>
<keyword evidence="4" id="KW-1185">Reference proteome</keyword>
<sequence>MSPTDVLNELEKQGILQAEQQARINDYEQAKPFSLHWELRSMLYIGILLLSSGLGLLVYDNFDQIGHGALLTAMGLACAACFLFAWRFRPEWTTAQTANRSPFGDYALLLSCLLFLTLEGYAQYQYTVFGTRYGLVTLLPALLFLPLAYRFDHRGVLGMALAALISWVGVTVRPLELYIKTNFFDRSTVFSAIGLAIVLIGVAFFLERRRIKPHFTYTYLTIAGNLLLIALLGGLFNFGELRLLFALGLAVMCIVLDQYARRTKFFAFLLMSAIYGYVGVTYLFFHYVSPRHWNDNLYYWYFILTGIALVAYLMSQIPKRSNA</sequence>
<evidence type="ECO:0000259" key="2">
    <source>
        <dbReference type="Pfam" id="PF09925"/>
    </source>
</evidence>
<evidence type="ECO:0000313" key="4">
    <source>
        <dbReference type="Proteomes" id="UP000477386"/>
    </source>
</evidence>
<dbReference type="InterPro" id="IPR018677">
    <property type="entry name" value="DUF2157"/>
</dbReference>
<feature type="transmembrane region" description="Helical" evidence="1">
    <location>
        <begin position="130"/>
        <end position="149"/>
    </location>
</feature>
<keyword evidence="1" id="KW-0472">Membrane</keyword>
<feature type="transmembrane region" description="Helical" evidence="1">
    <location>
        <begin position="266"/>
        <end position="285"/>
    </location>
</feature>